<comment type="similarity">
    <text evidence="3 11">Belongs to the acyl-CoA dehydrogenase family.</text>
</comment>
<evidence type="ECO:0000256" key="2">
    <source>
        <dbReference type="ARBA" id="ARBA00005109"/>
    </source>
</evidence>
<protein>
    <recommendedName>
        <fullName evidence="10">Isobutyryl-CoA dehydrogenase, mitochondrial</fullName>
    </recommendedName>
</protein>
<evidence type="ECO:0000256" key="6">
    <source>
        <dbReference type="ARBA" id="ARBA00022827"/>
    </source>
</evidence>
<evidence type="ECO:0000256" key="4">
    <source>
        <dbReference type="ARBA" id="ARBA00022456"/>
    </source>
</evidence>
<feature type="domain" description="Acyl-CoA dehydrogenase/oxidase C-terminal" evidence="12">
    <location>
        <begin position="267"/>
        <end position="404"/>
    </location>
</feature>
<keyword evidence="4" id="KW-0101">Branched-chain amino acid catabolism</keyword>
<evidence type="ECO:0000256" key="8">
    <source>
        <dbReference type="ARBA" id="ARBA00049552"/>
    </source>
</evidence>
<comment type="catalytic activity">
    <reaction evidence="8">
        <text>(2S)-2-methylbutanoyl-CoA + oxidized [electron-transfer flavoprotein] + H(+) = (2E)-2-methylbut-2-enoyl-CoA + reduced [electron-transfer flavoprotein]</text>
        <dbReference type="Rhea" id="RHEA:48256"/>
        <dbReference type="Rhea" id="RHEA-COMP:10685"/>
        <dbReference type="Rhea" id="RHEA-COMP:10686"/>
        <dbReference type="ChEBI" id="CHEBI:15378"/>
        <dbReference type="ChEBI" id="CHEBI:57337"/>
        <dbReference type="ChEBI" id="CHEBI:57692"/>
        <dbReference type="ChEBI" id="CHEBI:58307"/>
        <dbReference type="ChEBI" id="CHEBI:88166"/>
    </reaction>
    <physiologicalReaction direction="left-to-right" evidence="8">
        <dbReference type="Rhea" id="RHEA:48257"/>
    </physiologicalReaction>
</comment>
<proteinExistence type="inferred from homology"/>
<name>A0A0D2VQD7_CAPO3</name>
<dbReference type="SUPFAM" id="SSF56645">
    <property type="entry name" value="Acyl-CoA dehydrogenase NM domain-like"/>
    <property type="match status" value="1"/>
</dbReference>
<evidence type="ECO:0000259" key="13">
    <source>
        <dbReference type="Pfam" id="PF02770"/>
    </source>
</evidence>
<gene>
    <name evidence="15" type="ORF">CAOG_003753</name>
</gene>
<evidence type="ECO:0000256" key="5">
    <source>
        <dbReference type="ARBA" id="ARBA00022630"/>
    </source>
</evidence>
<dbReference type="InterPro" id="IPR006091">
    <property type="entry name" value="Acyl-CoA_Oxase/DH_mid-dom"/>
</dbReference>
<keyword evidence="16" id="KW-1185">Reference proteome</keyword>
<feature type="domain" description="Acyl-CoA dehydrogenase/oxidase N-terminal" evidence="14">
    <location>
        <begin position="46"/>
        <end position="157"/>
    </location>
</feature>
<reference evidence="16" key="1">
    <citation type="submission" date="2011-02" db="EMBL/GenBank/DDBJ databases">
        <title>The Genome Sequence of Capsaspora owczarzaki ATCC 30864.</title>
        <authorList>
            <person name="Russ C."/>
            <person name="Cuomo C."/>
            <person name="Burger G."/>
            <person name="Gray M.W."/>
            <person name="Holland P.W.H."/>
            <person name="King N."/>
            <person name="Lang F.B.F."/>
            <person name="Roger A.J."/>
            <person name="Ruiz-Trillo I."/>
            <person name="Young S.K."/>
            <person name="Zeng Q."/>
            <person name="Gargeya S."/>
            <person name="Alvarado L."/>
            <person name="Berlin A."/>
            <person name="Chapman S.B."/>
            <person name="Chen Z."/>
            <person name="Freedman E."/>
            <person name="Gellesch M."/>
            <person name="Goldberg J."/>
            <person name="Griggs A."/>
            <person name="Gujja S."/>
            <person name="Heilman E."/>
            <person name="Heiman D."/>
            <person name="Howarth C."/>
            <person name="Mehta T."/>
            <person name="Neiman D."/>
            <person name="Pearson M."/>
            <person name="Roberts A."/>
            <person name="Saif S."/>
            <person name="Shea T."/>
            <person name="Shenoy N."/>
            <person name="Sisk P."/>
            <person name="Stolte C."/>
            <person name="Sykes S."/>
            <person name="White J."/>
            <person name="Yandava C."/>
            <person name="Haas B."/>
            <person name="Nusbaum C."/>
            <person name="Birren B."/>
        </authorList>
    </citation>
    <scope>NUCLEOTIDE SEQUENCE</scope>
    <source>
        <strain evidence="16">ATCC 30864</strain>
    </source>
</reference>
<evidence type="ECO:0000256" key="10">
    <source>
        <dbReference type="ARBA" id="ARBA00071686"/>
    </source>
</evidence>
<dbReference type="Gene3D" id="2.40.110.10">
    <property type="entry name" value="Butyryl-CoA Dehydrogenase, subunit A, domain 2"/>
    <property type="match status" value="1"/>
</dbReference>
<dbReference type="Pfam" id="PF02771">
    <property type="entry name" value="Acyl-CoA_dh_N"/>
    <property type="match status" value="1"/>
</dbReference>
<dbReference type="InterPro" id="IPR006089">
    <property type="entry name" value="Acyl-CoA_DH_CS"/>
</dbReference>
<dbReference type="PhylomeDB" id="A0A0D2VQD7"/>
<evidence type="ECO:0000313" key="15">
    <source>
        <dbReference type="EMBL" id="KJE92862.1"/>
    </source>
</evidence>
<organism evidence="15 16">
    <name type="scientific">Capsaspora owczarzaki (strain ATCC 30864)</name>
    <dbReference type="NCBI Taxonomy" id="595528"/>
    <lineage>
        <taxon>Eukaryota</taxon>
        <taxon>Filasterea</taxon>
        <taxon>Capsaspora</taxon>
    </lineage>
</organism>
<dbReference type="InterPro" id="IPR046373">
    <property type="entry name" value="Acyl-CoA_Oxase/DH_mid-dom_sf"/>
</dbReference>
<evidence type="ECO:0000256" key="9">
    <source>
        <dbReference type="ARBA" id="ARBA00050268"/>
    </source>
</evidence>
<dbReference type="InterPro" id="IPR009100">
    <property type="entry name" value="AcylCoA_DH/oxidase_NM_dom_sf"/>
</dbReference>
<dbReference type="GO" id="GO:0005739">
    <property type="term" value="C:mitochondrion"/>
    <property type="evidence" value="ECO:0007669"/>
    <property type="project" value="TreeGrafter"/>
</dbReference>
<keyword evidence="6 11" id="KW-0274">FAD</keyword>
<evidence type="ECO:0000256" key="7">
    <source>
        <dbReference type="ARBA" id="ARBA00023002"/>
    </source>
</evidence>
<dbReference type="InterPro" id="IPR009075">
    <property type="entry name" value="AcylCo_DH/oxidase_C"/>
</dbReference>
<accession>A0A0D2VQD7</accession>
<evidence type="ECO:0000259" key="14">
    <source>
        <dbReference type="Pfam" id="PF02771"/>
    </source>
</evidence>
<dbReference type="InterPro" id="IPR052547">
    <property type="entry name" value="Mito_Isobutyryl-CoADH"/>
</dbReference>
<comment type="catalytic activity">
    <reaction evidence="9">
        <text>propanoyl-CoA + oxidized [electron-transfer flavoprotein] + H(+) = acryloyl-CoA + reduced [electron-transfer flavoprotein]</text>
        <dbReference type="Rhea" id="RHEA:31287"/>
        <dbReference type="Rhea" id="RHEA-COMP:10685"/>
        <dbReference type="Rhea" id="RHEA-COMP:10686"/>
        <dbReference type="ChEBI" id="CHEBI:15378"/>
        <dbReference type="ChEBI" id="CHEBI:57367"/>
        <dbReference type="ChEBI" id="CHEBI:57392"/>
        <dbReference type="ChEBI" id="CHEBI:57692"/>
        <dbReference type="ChEBI" id="CHEBI:58307"/>
    </reaction>
    <physiologicalReaction direction="left-to-right" evidence="9">
        <dbReference type="Rhea" id="RHEA:31288"/>
    </physiologicalReaction>
</comment>
<comment type="cofactor">
    <cofactor evidence="1 11">
        <name>FAD</name>
        <dbReference type="ChEBI" id="CHEBI:57692"/>
    </cofactor>
</comment>
<dbReference type="GO" id="GO:0050660">
    <property type="term" value="F:flavin adenine dinucleotide binding"/>
    <property type="evidence" value="ECO:0007669"/>
    <property type="project" value="InterPro"/>
</dbReference>
<keyword evidence="5 11" id="KW-0285">Flavoprotein</keyword>
<evidence type="ECO:0000256" key="1">
    <source>
        <dbReference type="ARBA" id="ARBA00001974"/>
    </source>
</evidence>
<dbReference type="InterPro" id="IPR036250">
    <property type="entry name" value="AcylCo_DH-like_C"/>
</dbReference>
<evidence type="ECO:0000259" key="12">
    <source>
        <dbReference type="Pfam" id="PF00441"/>
    </source>
</evidence>
<dbReference type="EMBL" id="KE346364">
    <property type="protein sequence ID" value="KJE92862.1"/>
    <property type="molecule type" value="Genomic_DNA"/>
</dbReference>
<comment type="pathway">
    <text evidence="2">Amino-acid degradation; L-valine degradation.</text>
</comment>
<dbReference type="PANTHER" id="PTHR43831">
    <property type="entry name" value="ISOBUTYRYL-COA DEHYDROGENASE"/>
    <property type="match status" value="1"/>
</dbReference>
<dbReference type="PROSITE" id="PS00072">
    <property type="entry name" value="ACYL_COA_DH_1"/>
    <property type="match status" value="1"/>
</dbReference>
<dbReference type="PANTHER" id="PTHR43831:SF1">
    <property type="entry name" value="ISOBUTYRYL-COA DEHYDROGENASE, MITOCHONDRIAL"/>
    <property type="match status" value="1"/>
</dbReference>
<dbReference type="OrthoDB" id="10254877at2759"/>
<evidence type="ECO:0000313" key="16">
    <source>
        <dbReference type="Proteomes" id="UP000008743"/>
    </source>
</evidence>
<dbReference type="FunFam" id="1.20.140.10:FF:000001">
    <property type="entry name" value="Acyl-CoA dehydrogenase"/>
    <property type="match status" value="1"/>
</dbReference>
<dbReference type="InParanoid" id="A0A0D2VQD7"/>
<feature type="domain" description="Acyl-CoA oxidase/dehydrogenase middle" evidence="13">
    <location>
        <begin position="162"/>
        <end position="255"/>
    </location>
</feature>
<dbReference type="FunFam" id="2.40.110.10:FF:000001">
    <property type="entry name" value="Acyl-CoA dehydrogenase, mitochondrial"/>
    <property type="match status" value="1"/>
</dbReference>
<sequence length="447" mass="47789">MFSIRSSALSSRVSALSSALCRPRAAASAGVRAMSMQAVDASIGLTEEQLEIQRMALNFAKTEMAPNMLEWDAKEIYPAETMRAAAKLGFGAIYCNPDFGGTGLSRMDGTVIFEALSTGCVSTSALLSIHNMVVYAIDSFASVEQREKYIPSLANGERFASYCLTEPGAGSDAASLVTSAKREGDFYVLNGTKSFISGGGEHDVYMVMCRTGGPGAKGISCVLVEKGTPGLSFGQKERKLGWNSSPTRQVIFEDVKVPIANRVGKEGEGFSIAMQALNGGRVNISACSLGGAQEALSIAREHLLVRKQFGKSLASLQNSQFKLAEMATGLQASRLMVRQAAQAMDSKHPAAASLCAMAKLFATDTCFDICNQALQLHGGYGYLRDYKVQQFVRDLRVHQILEGERRRILVMVSDLVNHVFGTASRGTGTNNGAGLAPPLTHLLLLLV</sequence>
<keyword evidence="7 11" id="KW-0560">Oxidoreductase</keyword>
<dbReference type="STRING" id="595528.A0A0D2VQD7"/>
<dbReference type="Pfam" id="PF00441">
    <property type="entry name" value="Acyl-CoA_dh_1"/>
    <property type="match status" value="1"/>
</dbReference>
<dbReference type="Gene3D" id="1.20.140.10">
    <property type="entry name" value="Butyryl-CoA Dehydrogenase, subunit A, domain 3"/>
    <property type="match status" value="1"/>
</dbReference>
<evidence type="ECO:0000256" key="11">
    <source>
        <dbReference type="RuleBase" id="RU362125"/>
    </source>
</evidence>
<dbReference type="InterPro" id="IPR013786">
    <property type="entry name" value="AcylCoA_DH/ox_N"/>
</dbReference>
<dbReference type="GO" id="GO:0009083">
    <property type="term" value="P:branched-chain amino acid catabolic process"/>
    <property type="evidence" value="ECO:0007669"/>
    <property type="project" value="UniProtKB-KW"/>
</dbReference>
<dbReference type="Proteomes" id="UP000008743">
    <property type="component" value="Unassembled WGS sequence"/>
</dbReference>
<dbReference type="GO" id="GO:0003995">
    <property type="term" value="F:acyl-CoA dehydrogenase activity"/>
    <property type="evidence" value="ECO:0007669"/>
    <property type="project" value="InterPro"/>
</dbReference>
<dbReference type="eggNOG" id="KOG0140">
    <property type="taxonomic scope" value="Eukaryota"/>
</dbReference>
<dbReference type="AlphaFoldDB" id="A0A0D2VQD7"/>
<evidence type="ECO:0000256" key="3">
    <source>
        <dbReference type="ARBA" id="ARBA00009347"/>
    </source>
</evidence>
<dbReference type="InterPro" id="IPR037069">
    <property type="entry name" value="AcylCoA_DH/ox_N_sf"/>
</dbReference>
<dbReference type="Pfam" id="PF02770">
    <property type="entry name" value="Acyl-CoA_dh_M"/>
    <property type="match status" value="1"/>
</dbReference>
<dbReference type="Gene3D" id="1.10.540.10">
    <property type="entry name" value="Acyl-CoA dehydrogenase/oxidase, N-terminal domain"/>
    <property type="match status" value="1"/>
</dbReference>
<dbReference type="SUPFAM" id="SSF47203">
    <property type="entry name" value="Acyl-CoA dehydrogenase C-terminal domain-like"/>
    <property type="match status" value="1"/>
</dbReference>